<dbReference type="EMBL" id="BRXY01000388">
    <property type="protein sequence ID" value="GMH91718.1"/>
    <property type="molecule type" value="Genomic_DNA"/>
</dbReference>
<sequence>MEGDPLGQICYNAYNLFRRSFIYILSKTNVPLERPLPPRDGDGGRVEEINRMWEKKKARVLTIRQNPVWGWTKIYWVNAGKALRKTFSSPTRTIAAISGAFFVMSIS</sequence>
<protein>
    <submittedName>
        <fullName evidence="1">Uncharacterized protein</fullName>
    </submittedName>
</protein>
<dbReference type="AlphaFoldDB" id="A0A9W7BS94"/>
<name>A0A9W7BS94_9STRA</name>
<dbReference type="OrthoDB" id="184827at2759"/>
<keyword evidence="2" id="KW-1185">Reference proteome</keyword>
<organism evidence="1 2">
    <name type="scientific">Triparma strigata</name>
    <dbReference type="NCBI Taxonomy" id="1606541"/>
    <lineage>
        <taxon>Eukaryota</taxon>
        <taxon>Sar</taxon>
        <taxon>Stramenopiles</taxon>
        <taxon>Ochrophyta</taxon>
        <taxon>Bolidophyceae</taxon>
        <taxon>Parmales</taxon>
        <taxon>Triparmaceae</taxon>
        <taxon>Triparma</taxon>
    </lineage>
</organism>
<proteinExistence type="predicted"/>
<accession>A0A9W7BS94</accession>
<comment type="caution">
    <text evidence="1">The sequence shown here is derived from an EMBL/GenBank/DDBJ whole genome shotgun (WGS) entry which is preliminary data.</text>
</comment>
<reference evidence="2" key="1">
    <citation type="journal article" date="2023" name="Commun. Biol.">
        <title>Genome analysis of Parmales, the sister group of diatoms, reveals the evolutionary specialization of diatoms from phago-mixotrophs to photoautotrophs.</title>
        <authorList>
            <person name="Ban H."/>
            <person name="Sato S."/>
            <person name="Yoshikawa S."/>
            <person name="Yamada K."/>
            <person name="Nakamura Y."/>
            <person name="Ichinomiya M."/>
            <person name="Sato N."/>
            <person name="Blanc-Mathieu R."/>
            <person name="Endo H."/>
            <person name="Kuwata A."/>
            <person name="Ogata H."/>
        </authorList>
    </citation>
    <scope>NUCLEOTIDE SEQUENCE [LARGE SCALE GENOMIC DNA]</scope>
    <source>
        <strain evidence="2">NIES 3701</strain>
    </source>
</reference>
<evidence type="ECO:0000313" key="1">
    <source>
        <dbReference type="EMBL" id="GMH91718.1"/>
    </source>
</evidence>
<evidence type="ECO:0000313" key="2">
    <source>
        <dbReference type="Proteomes" id="UP001165085"/>
    </source>
</evidence>
<gene>
    <name evidence="1" type="ORF">TrST_g13848</name>
</gene>
<dbReference type="Proteomes" id="UP001165085">
    <property type="component" value="Unassembled WGS sequence"/>
</dbReference>